<sequence>MERLRSASVIRRISPLLVAGMLASAVPLPWPGKVAAYVSWLERQLRGPEGAVALRVGLPEMQRGSVGSLEAFVELFVTACEREGLGLLLRRALALPEHTPTRELVARLLGPAARMTTESIQGPLLQAAPLMPVGAVAKAFAFIAAESGLLSVNHSVLLVFTHAIALGVSYLVGSICLRGP</sequence>
<feature type="transmembrane region" description="Helical" evidence="1">
    <location>
        <begin position="156"/>
        <end position="177"/>
    </location>
</feature>
<keyword evidence="1" id="KW-0472">Membrane</keyword>
<protein>
    <submittedName>
        <fullName evidence="2">Uncharacterized protein</fullName>
    </submittedName>
</protein>
<keyword evidence="1" id="KW-1133">Transmembrane helix</keyword>
<evidence type="ECO:0000256" key="1">
    <source>
        <dbReference type="SAM" id="Phobius"/>
    </source>
</evidence>
<accession>A0A7V2F685</accession>
<comment type="caution">
    <text evidence="2">The sequence shown here is derived from an EMBL/GenBank/DDBJ whole genome shotgun (WGS) entry which is preliminary data.</text>
</comment>
<name>A0A7V2F685_RHOMR</name>
<gene>
    <name evidence="2" type="ORF">ENO59_07075</name>
</gene>
<keyword evidence="1" id="KW-0812">Transmembrane</keyword>
<proteinExistence type="predicted"/>
<organism evidence="2">
    <name type="scientific">Rhodothermus marinus</name>
    <name type="common">Rhodothermus obamensis</name>
    <dbReference type="NCBI Taxonomy" id="29549"/>
    <lineage>
        <taxon>Bacteria</taxon>
        <taxon>Pseudomonadati</taxon>
        <taxon>Rhodothermota</taxon>
        <taxon>Rhodothermia</taxon>
        <taxon>Rhodothermales</taxon>
        <taxon>Rhodothermaceae</taxon>
        <taxon>Rhodothermus</taxon>
    </lineage>
</organism>
<evidence type="ECO:0000313" key="2">
    <source>
        <dbReference type="EMBL" id="HER96264.1"/>
    </source>
</evidence>
<reference evidence="2" key="1">
    <citation type="journal article" date="2020" name="mSystems">
        <title>Genome- and Community-Level Interaction Insights into Carbon Utilization and Element Cycling Functions of Hydrothermarchaeota in Hydrothermal Sediment.</title>
        <authorList>
            <person name="Zhou Z."/>
            <person name="Liu Y."/>
            <person name="Xu W."/>
            <person name="Pan J."/>
            <person name="Luo Z.H."/>
            <person name="Li M."/>
        </authorList>
    </citation>
    <scope>NUCLEOTIDE SEQUENCE [LARGE SCALE GENOMIC DNA]</scope>
    <source>
        <strain evidence="2">SpSt-143</strain>
    </source>
</reference>
<dbReference type="AlphaFoldDB" id="A0A7V2F685"/>
<dbReference type="EMBL" id="DSGB01000005">
    <property type="protein sequence ID" value="HER96264.1"/>
    <property type="molecule type" value="Genomic_DNA"/>
</dbReference>